<evidence type="ECO:0000256" key="5">
    <source>
        <dbReference type="ARBA" id="ARBA00022490"/>
    </source>
</evidence>
<name>A0ABM1MX47_NICVS</name>
<dbReference type="NCBIfam" id="TIGR01500">
    <property type="entry name" value="sepiapter_red"/>
    <property type="match status" value="1"/>
</dbReference>
<dbReference type="PRINTS" id="PR00081">
    <property type="entry name" value="GDHRDH"/>
</dbReference>
<keyword evidence="8" id="KW-1185">Reference proteome</keyword>
<dbReference type="InterPro" id="IPR051721">
    <property type="entry name" value="Biopterin_syn/organic_redct"/>
</dbReference>
<evidence type="ECO:0000256" key="1">
    <source>
        <dbReference type="ARBA" id="ARBA00004496"/>
    </source>
</evidence>
<dbReference type="PANTHER" id="PTHR44085">
    <property type="entry name" value="SEPIAPTERIN REDUCTASE"/>
    <property type="match status" value="1"/>
</dbReference>
<dbReference type="GeneID" id="108564574"/>
<keyword evidence="7" id="KW-0560">Oxidoreductase</keyword>
<dbReference type="Gene3D" id="3.40.50.720">
    <property type="entry name" value="NAD(P)-binding Rossmann-like Domain"/>
    <property type="match status" value="1"/>
</dbReference>
<keyword evidence="5" id="KW-0963">Cytoplasm</keyword>
<dbReference type="SUPFAM" id="SSF51735">
    <property type="entry name" value="NAD(P)-binding Rossmann-fold domains"/>
    <property type="match status" value="1"/>
</dbReference>
<dbReference type="RefSeq" id="XP_017779147.1">
    <property type="nucleotide sequence ID" value="XM_017923658.1"/>
</dbReference>
<keyword evidence="6" id="KW-0521">NADP</keyword>
<dbReference type="PANTHER" id="PTHR44085:SF2">
    <property type="entry name" value="SEPIAPTERIN REDUCTASE"/>
    <property type="match status" value="1"/>
</dbReference>
<dbReference type="InterPro" id="IPR002347">
    <property type="entry name" value="SDR_fam"/>
</dbReference>
<evidence type="ECO:0000313" key="9">
    <source>
        <dbReference type="RefSeq" id="XP_017779147.1"/>
    </source>
</evidence>
<sequence>MFNLEKSTLAVVTGASQGIGRTIALSIAEKVKNLTIILIARNEEALKQTKRLIEKANGGAEVKIYARDLSSIEIDECTSIMKENVKEFENGVIFHNAGSLGCLDRTINLTDTKVWKQFFHLNVISASLLNSSFIHEMRYNAKNLFVVNISSLCGIQAFKNMAMYGAGKAARNLFFKVLAEEETDVKVLNYCPGPVDTNMVTQVIGDVKDSEVRSMFKGMRDNKTILSTEVTVDKLLGILQAGDYKSGDVIDFYDRI</sequence>
<dbReference type="InterPro" id="IPR036291">
    <property type="entry name" value="NAD(P)-bd_dom_sf"/>
</dbReference>
<evidence type="ECO:0000256" key="4">
    <source>
        <dbReference type="ARBA" id="ARBA00019170"/>
    </source>
</evidence>
<dbReference type="InterPro" id="IPR006393">
    <property type="entry name" value="Sepiapterin_red"/>
</dbReference>
<comment type="subcellular location">
    <subcellularLocation>
        <location evidence="1">Cytoplasm</location>
    </subcellularLocation>
</comment>
<evidence type="ECO:0000256" key="7">
    <source>
        <dbReference type="ARBA" id="ARBA00023002"/>
    </source>
</evidence>
<proteinExistence type="inferred from homology"/>
<gene>
    <name evidence="9" type="primary">LOC108564574</name>
</gene>
<evidence type="ECO:0000256" key="6">
    <source>
        <dbReference type="ARBA" id="ARBA00022857"/>
    </source>
</evidence>
<dbReference type="Proteomes" id="UP000695000">
    <property type="component" value="Unplaced"/>
</dbReference>
<evidence type="ECO:0000256" key="2">
    <source>
        <dbReference type="ARBA" id="ARBA00010483"/>
    </source>
</evidence>
<organism evidence="8 9">
    <name type="scientific">Nicrophorus vespilloides</name>
    <name type="common">Boreal carrion beetle</name>
    <dbReference type="NCBI Taxonomy" id="110193"/>
    <lineage>
        <taxon>Eukaryota</taxon>
        <taxon>Metazoa</taxon>
        <taxon>Ecdysozoa</taxon>
        <taxon>Arthropoda</taxon>
        <taxon>Hexapoda</taxon>
        <taxon>Insecta</taxon>
        <taxon>Pterygota</taxon>
        <taxon>Neoptera</taxon>
        <taxon>Endopterygota</taxon>
        <taxon>Coleoptera</taxon>
        <taxon>Polyphaga</taxon>
        <taxon>Staphyliniformia</taxon>
        <taxon>Silphidae</taxon>
        <taxon>Nicrophorinae</taxon>
        <taxon>Nicrophorus</taxon>
    </lineage>
</organism>
<evidence type="ECO:0000256" key="3">
    <source>
        <dbReference type="ARBA" id="ARBA00013075"/>
    </source>
</evidence>
<comment type="similarity">
    <text evidence="2">Belongs to the sepiapterin reductase family.</text>
</comment>
<dbReference type="EC" id="1.1.1.153" evidence="3"/>
<protein>
    <recommendedName>
        <fullName evidence="4">Sepiapterin reductase</fullName>
        <ecNumber evidence="3">1.1.1.153</ecNumber>
    </recommendedName>
</protein>
<accession>A0ABM1MX47</accession>
<dbReference type="Pfam" id="PF00106">
    <property type="entry name" value="adh_short"/>
    <property type="match status" value="1"/>
</dbReference>
<reference evidence="9" key="1">
    <citation type="submission" date="2025-08" db="UniProtKB">
        <authorList>
            <consortium name="RefSeq"/>
        </authorList>
    </citation>
    <scope>IDENTIFICATION</scope>
    <source>
        <tissue evidence="9">Whole Larva</tissue>
    </source>
</reference>
<evidence type="ECO:0000313" key="8">
    <source>
        <dbReference type="Proteomes" id="UP000695000"/>
    </source>
</evidence>